<dbReference type="InterPro" id="IPR011055">
    <property type="entry name" value="Dup_hybrid_motif"/>
</dbReference>
<protein>
    <submittedName>
        <fullName evidence="4">M23 family metallopeptidase</fullName>
        <ecNumber evidence="4">3.4.-.-</ecNumber>
    </submittedName>
</protein>
<keyword evidence="2" id="KW-0812">Transmembrane</keyword>
<feature type="transmembrane region" description="Helical" evidence="2">
    <location>
        <begin position="12"/>
        <end position="34"/>
    </location>
</feature>
<sequence length="209" mass="20746">MRTPPARTGPRTVVTVVVAAVVAVVVTAAVGVAAGSTTAVVVAPDSIVPGAPRLLSAAVPRDGDRPGEAAAPWVWPTGAREVVRGWEQPSDEYAAGHRGIDVAAPVGTTAVAVADGTVTFAGPVAGRGVVTIDHGGGLVSTLDSVDPAVVAGTTVAQGDPVGTVAVGHCPATAPCLHLGARVDGRYVDPLPYLPSADWPVLLPESAWPG</sequence>
<dbReference type="EC" id="3.4.-.-" evidence="4"/>
<dbReference type="RefSeq" id="WP_289459955.1">
    <property type="nucleotide sequence ID" value="NZ_JAUCML010000014.1"/>
</dbReference>
<dbReference type="PANTHER" id="PTHR21666:SF289">
    <property type="entry name" value="L-ALA--D-GLU ENDOPEPTIDASE"/>
    <property type="match status" value="1"/>
</dbReference>
<keyword evidence="4" id="KW-0378">Hydrolase</keyword>
<organism evidence="4 5">
    <name type="scientific">Curtobacterium citri</name>
    <dbReference type="NCBI Taxonomy" id="3055139"/>
    <lineage>
        <taxon>Bacteria</taxon>
        <taxon>Bacillati</taxon>
        <taxon>Actinomycetota</taxon>
        <taxon>Actinomycetes</taxon>
        <taxon>Micrococcales</taxon>
        <taxon>Microbacteriaceae</taxon>
        <taxon>Curtobacterium</taxon>
    </lineage>
</organism>
<evidence type="ECO:0000313" key="4">
    <source>
        <dbReference type="EMBL" id="MDM7886610.1"/>
    </source>
</evidence>
<dbReference type="EMBL" id="JAUCML010000014">
    <property type="protein sequence ID" value="MDM7886610.1"/>
    <property type="molecule type" value="Genomic_DNA"/>
</dbReference>
<evidence type="ECO:0000256" key="2">
    <source>
        <dbReference type="SAM" id="Phobius"/>
    </source>
</evidence>
<evidence type="ECO:0000256" key="1">
    <source>
        <dbReference type="ARBA" id="ARBA00022729"/>
    </source>
</evidence>
<evidence type="ECO:0000313" key="5">
    <source>
        <dbReference type="Proteomes" id="UP001237823"/>
    </source>
</evidence>
<proteinExistence type="predicted"/>
<dbReference type="InterPro" id="IPR050570">
    <property type="entry name" value="Cell_wall_metabolism_enzyme"/>
</dbReference>
<dbReference type="Pfam" id="PF01551">
    <property type="entry name" value="Peptidase_M23"/>
    <property type="match status" value="1"/>
</dbReference>
<name>A0ABT7TAL6_9MICO</name>
<dbReference type="CDD" id="cd12797">
    <property type="entry name" value="M23_peptidase"/>
    <property type="match status" value="1"/>
</dbReference>
<dbReference type="Proteomes" id="UP001237823">
    <property type="component" value="Unassembled WGS sequence"/>
</dbReference>
<evidence type="ECO:0000259" key="3">
    <source>
        <dbReference type="Pfam" id="PF01551"/>
    </source>
</evidence>
<feature type="domain" description="M23ase beta-sheet core" evidence="3">
    <location>
        <begin position="96"/>
        <end position="189"/>
    </location>
</feature>
<keyword evidence="5" id="KW-1185">Reference proteome</keyword>
<keyword evidence="1" id="KW-0732">Signal</keyword>
<keyword evidence="2" id="KW-1133">Transmembrane helix</keyword>
<comment type="caution">
    <text evidence="4">The sequence shown here is derived from an EMBL/GenBank/DDBJ whole genome shotgun (WGS) entry which is preliminary data.</text>
</comment>
<dbReference type="SUPFAM" id="SSF51261">
    <property type="entry name" value="Duplicated hybrid motif"/>
    <property type="match status" value="1"/>
</dbReference>
<dbReference type="InterPro" id="IPR016047">
    <property type="entry name" value="M23ase_b-sheet_dom"/>
</dbReference>
<gene>
    <name evidence="4" type="ORF">QUG92_15975</name>
</gene>
<dbReference type="Gene3D" id="2.70.70.10">
    <property type="entry name" value="Glucose Permease (Domain IIA)"/>
    <property type="match status" value="1"/>
</dbReference>
<dbReference type="GO" id="GO:0016787">
    <property type="term" value="F:hydrolase activity"/>
    <property type="evidence" value="ECO:0007669"/>
    <property type="project" value="UniProtKB-KW"/>
</dbReference>
<keyword evidence="2" id="KW-0472">Membrane</keyword>
<accession>A0ABT7TAL6</accession>
<reference evidence="4 5" key="1">
    <citation type="submission" date="2023-06" db="EMBL/GenBank/DDBJ databases">
        <authorList>
            <person name="Feng G."/>
            <person name="Li J."/>
            <person name="Zhu H."/>
        </authorList>
    </citation>
    <scope>NUCLEOTIDE SEQUENCE [LARGE SCALE GENOMIC DNA]</scope>
    <source>
        <strain evidence="4 5">RHCKG23</strain>
    </source>
</reference>
<dbReference type="PANTHER" id="PTHR21666">
    <property type="entry name" value="PEPTIDASE-RELATED"/>
    <property type="match status" value="1"/>
</dbReference>